<dbReference type="Gene3D" id="2.120.10.30">
    <property type="entry name" value="TolB, C-terminal domain"/>
    <property type="match status" value="1"/>
</dbReference>
<feature type="chain" id="PRO_5035348718" description="Tol-Pal system protein TolB" evidence="5">
    <location>
        <begin position="28"/>
        <end position="437"/>
    </location>
</feature>
<gene>
    <name evidence="5 7" type="primary">tolB</name>
    <name evidence="7" type="ORF">J5Y06_05530</name>
</gene>
<dbReference type="AlphaFoldDB" id="A0A8J7R0V7"/>
<evidence type="ECO:0000256" key="3">
    <source>
        <dbReference type="ARBA" id="ARBA00022729"/>
    </source>
</evidence>
<feature type="signal peptide" evidence="5">
    <location>
        <begin position="1"/>
        <end position="27"/>
    </location>
</feature>
<comment type="subcellular location">
    <subcellularLocation>
        <location evidence="1 5">Periplasm</location>
    </subcellularLocation>
</comment>
<dbReference type="InterPro" id="IPR007195">
    <property type="entry name" value="TolB_N"/>
</dbReference>
<evidence type="ECO:0000256" key="2">
    <source>
        <dbReference type="ARBA" id="ARBA00009820"/>
    </source>
</evidence>
<reference evidence="7" key="1">
    <citation type="submission" date="2021-03" db="EMBL/GenBank/DDBJ databases">
        <title>Genome sequencing and assembly of Tianweitania sediminis.</title>
        <authorList>
            <person name="Chhetri G."/>
        </authorList>
    </citation>
    <scope>NUCLEOTIDE SEQUENCE</scope>
    <source>
        <strain evidence="7">Z8</strain>
    </source>
</reference>
<dbReference type="GO" id="GO:0017038">
    <property type="term" value="P:protein import"/>
    <property type="evidence" value="ECO:0007669"/>
    <property type="project" value="InterPro"/>
</dbReference>
<evidence type="ECO:0000313" key="8">
    <source>
        <dbReference type="Proteomes" id="UP000666240"/>
    </source>
</evidence>
<dbReference type="InterPro" id="IPR011042">
    <property type="entry name" value="6-blade_b-propeller_TolB-like"/>
</dbReference>
<evidence type="ECO:0000313" key="7">
    <source>
        <dbReference type="EMBL" id="MBP0438100.1"/>
    </source>
</evidence>
<keyword evidence="3 5" id="KW-0732">Signal</keyword>
<dbReference type="Pfam" id="PF07676">
    <property type="entry name" value="PD40"/>
    <property type="match status" value="4"/>
</dbReference>
<dbReference type="EMBL" id="JAGIYY010000001">
    <property type="protein sequence ID" value="MBP0438100.1"/>
    <property type="molecule type" value="Genomic_DNA"/>
</dbReference>
<dbReference type="NCBIfam" id="TIGR02800">
    <property type="entry name" value="propeller_TolB"/>
    <property type="match status" value="1"/>
</dbReference>
<dbReference type="Proteomes" id="UP000666240">
    <property type="component" value="Unassembled WGS sequence"/>
</dbReference>
<dbReference type="SUPFAM" id="SSF52964">
    <property type="entry name" value="TolB, N-terminal domain"/>
    <property type="match status" value="1"/>
</dbReference>
<keyword evidence="5" id="KW-0132">Cell division</keyword>
<sequence precursor="true">MIQKLRVLFTAAAVALGAVTFVAPAQAQLVIDVNKGNVAPLPIAVTDFLSSDAMGAEISSIITADLKRSGLFAPIAREAFIEKITNPDVAPRFQDWQVINAQAIVTGRVSKEPDGRLRAEFRLWDTFANKQLTGEQFFANPQNSRRVAHIIADAIYEALTGEKGYFDTRVVYIDESGSKAQRVKRLAIMDQDGANKRFLSDGRTISLTPRFSPNRQEITYMSYESGQPQVYLLQIETGQRELVGNFPGMTFAPRFSPDGQKVIMSLLRDDGNSNIFTMDLRSRNTMRLTNSNAIDTSPSYSPDGSRVVFTSDRGGQPQIYVMGADGSGAQRISFGGGSYSTPVWSPRGDLIAFTKQTGGEFQIGVMKTDGSGERILSSGFQQEGPTWAPNGRVIMFFREAAGSGGPKLYSVDLTGRNEQQIPTDNFASDPAWSPLLE</sequence>
<evidence type="ECO:0000256" key="1">
    <source>
        <dbReference type="ARBA" id="ARBA00004418"/>
    </source>
</evidence>
<keyword evidence="5" id="KW-0131">Cell cycle</keyword>
<dbReference type="SUPFAM" id="SSF69304">
    <property type="entry name" value="Tricorn protease N-terminal domain"/>
    <property type="match status" value="1"/>
</dbReference>
<keyword evidence="4 5" id="KW-0574">Periplasm</keyword>
<protein>
    <recommendedName>
        <fullName evidence="5">Tol-Pal system protein TolB</fullName>
    </recommendedName>
</protein>
<name>A0A8J7R0V7_9HYPH</name>
<dbReference type="Gene3D" id="3.40.50.10070">
    <property type="entry name" value="TolB, N-terminal domain"/>
    <property type="match status" value="1"/>
</dbReference>
<dbReference type="RefSeq" id="WP_209334034.1">
    <property type="nucleotide sequence ID" value="NZ_JAGIYY010000001.1"/>
</dbReference>
<feature type="domain" description="TolB N-terminal" evidence="6">
    <location>
        <begin position="30"/>
        <end position="132"/>
    </location>
</feature>
<dbReference type="InterPro" id="IPR014167">
    <property type="entry name" value="Tol-Pal_TolB"/>
</dbReference>
<dbReference type="PANTHER" id="PTHR36842:SF1">
    <property type="entry name" value="PROTEIN TOLB"/>
    <property type="match status" value="1"/>
</dbReference>
<evidence type="ECO:0000256" key="4">
    <source>
        <dbReference type="ARBA" id="ARBA00022764"/>
    </source>
</evidence>
<dbReference type="GO" id="GO:0042597">
    <property type="term" value="C:periplasmic space"/>
    <property type="evidence" value="ECO:0007669"/>
    <property type="project" value="UniProtKB-SubCell"/>
</dbReference>
<evidence type="ECO:0000259" key="6">
    <source>
        <dbReference type="Pfam" id="PF04052"/>
    </source>
</evidence>
<proteinExistence type="inferred from homology"/>
<dbReference type="Pfam" id="PF04052">
    <property type="entry name" value="TolB_N"/>
    <property type="match status" value="1"/>
</dbReference>
<dbReference type="InterPro" id="IPR011659">
    <property type="entry name" value="WD40"/>
</dbReference>
<dbReference type="HAMAP" id="MF_00671">
    <property type="entry name" value="TolB"/>
    <property type="match status" value="1"/>
</dbReference>
<accession>A0A8J7R0V7</accession>
<organism evidence="7 8">
    <name type="scientific">Tianweitania sediminis</name>
    <dbReference type="NCBI Taxonomy" id="1502156"/>
    <lineage>
        <taxon>Bacteria</taxon>
        <taxon>Pseudomonadati</taxon>
        <taxon>Pseudomonadota</taxon>
        <taxon>Alphaproteobacteria</taxon>
        <taxon>Hyphomicrobiales</taxon>
        <taxon>Phyllobacteriaceae</taxon>
        <taxon>Tianweitania</taxon>
    </lineage>
</organism>
<comment type="similarity">
    <text evidence="2 5">Belongs to the TolB family.</text>
</comment>
<comment type="caution">
    <text evidence="7">The sequence shown here is derived from an EMBL/GenBank/DDBJ whole genome shotgun (WGS) entry which is preliminary data.</text>
</comment>
<evidence type="ECO:0000256" key="5">
    <source>
        <dbReference type="HAMAP-Rule" id="MF_00671"/>
    </source>
</evidence>
<dbReference type="PANTHER" id="PTHR36842">
    <property type="entry name" value="PROTEIN TOLB HOMOLOG"/>
    <property type="match status" value="1"/>
</dbReference>
<comment type="subunit">
    <text evidence="5">The Tol-Pal system is composed of five core proteins: the inner membrane proteins TolA, TolQ and TolR, the periplasmic protein TolB and the outer membrane protein Pal. They form a network linking the inner and outer membranes and the peptidoglycan layer.</text>
</comment>
<keyword evidence="8" id="KW-1185">Reference proteome</keyword>
<dbReference type="GO" id="GO:0051301">
    <property type="term" value="P:cell division"/>
    <property type="evidence" value="ECO:0007669"/>
    <property type="project" value="UniProtKB-UniRule"/>
</dbReference>
<comment type="function">
    <text evidence="5">Part of the Tol-Pal system, which plays a role in outer membrane invagination during cell division and is important for maintaining outer membrane integrity.</text>
</comment>